<dbReference type="Proteomes" id="UP000886751">
    <property type="component" value="Unassembled WGS sequence"/>
</dbReference>
<gene>
    <name evidence="1" type="ORF">H9846_04240</name>
</gene>
<evidence type="ECO:0000313" key="2">
    <source>
        <dbReference type="Proteomes" id="UP000886751"/>
    </source>
</evidence>
<comment type="caution">
    <text evidence="1">The sequence shown here is derived from an EMBL/GenBank/DDBJ whole genome shotgun (WGS) entry which is preliminary data.</text>
</comment>
<proteinExistence type="predicted"/>
<organism evidence="1 2">
    <name type="scientific">Candidatus Gemmiger excrementipullorum</name>
    <dbReference type="NCBI Taxonomy" id="2838610"/>
    <lineage>
        <taxon>Bacteria</taxon>
        <taxon>Bacillati</taxon>
        <taxon>Bacillota</taxon>
        <taxon>Clostridia</taxon>
        <taxon>Eubacteriales</taxon>
        <taxon>Gemmiger</taxon>
    </lineage>
</organism>
<dbReference type="EMBL" id="DXEI01000066">
    <property type="protein sequence ID" value="HIX94648.1"/>
    <property type="molecule type" value="Genomic_DNA"/>
</dbReference>
<protein>
    <submittedName>
        <fullName evidence="1">Uncharacterized protein</fullName>
    </submittedName>
</protein>
<accession>A0A9D1Y005</accession>
<name>A0A9D1Y005_9FIRM</name>
<sequence>MRESRLYAQTVTLYHGDAAAQRVVRTVLRGVFWQHGRRSTPDAGGTQVGAAMLLVVPETSARYGADYTLEPGDRLCPGEGPALAWADWPAFVPGARDDVAVVQYVLPMTLGGAPHHVEAGAWWTGGGTGAHSLTN</sequence>
<evidence type="ECO:0000313" key="1">
    <source>
        <dbReference type="EMBL" id="HIX94648.1"/>
    </source>
</evidence>
<reference evidence="1" key="2">
    <citation type="submission" date="2021-04" db="EMBL/GenBank/DDBJ databases">
        <authorList>
            <person name="Gilroy R."/>
        </authorList>
    </citation>
    <scope>NUCLEOTIDE SEQUENCE</scope>
    <source>
        <strain evidence="1">ChiHecec2B26-7398</strain>
    </source>
</reference>
<reference evidence="1" key="1">
    <citation type="journal article" date="2021" name="PeerJ">
        <title>Extensive microbial diversity within the chicken gut microbiome revealed by metagenomics and culture.</title>
        <authorList>
            <person name="Gilroy R."/>
            <person name="Ravi A."/>
            <person name="Getino M."/>
            <person name="Pursley I."/>
            <person name="Horton D.L."/>
            <person name="Alikhan N.F."/>
            <person name="Baker D."/>
            <person name="Gharbi K."/>
            <person name="Hall N."/>
            <person name="Watson M."/>
            <person name="Adriaenssens E.M."/>
            <person name="Foster-Nyarko E."/>
            <person name="Jarju S."/>
            <person name="Secka A."/>
            <person name="Antonio M."/>
            <person name="Oren A."/>
            <person name="Chaudhuri R.R."/>
            <person name="La Ragione R."/>
            <person name="Hildebrand F."/>
            <person name="Pallen M.J."/>
        </authorList>
    </citation>
    <scope>NUCLEOTIDE SEQUENCE</scope>
    <source>
        <strain evidence="1">ChiHecec2B26-7398</strain>
    </source>
</reference>
<dbReference type="AlphaFoldDB" id="A0A9D1Y005"/>